<evidence type="ECO:0000256" key="1">
    <source>
        <dbReference type="ARBA" id="ARBA00001255"/>
    </source>
</evidence>
<gene>
    <name evidence="7" type="ORF">E2980_13260</name>
</gene>
<keyword evidence="3" id="KW-0677">Repeat</keyword>
<proteinExistence type="predicted"/>
<keyword evidence="8" id="KW-1185">Reference proteome</keyword>
<comment type="catalytic activity">
    <reaction evidence="1">
        <text>Hydrolysis of terminal, non-reducing alpha-D-galactose residues in alpha-D-galactosides, including galactose oligosaccharides, galactomannans and galactolipids.</text>
        <dbReference type="EC" id="3.2.1.22"/>
    </reaction>
</comment>
<feature type="domain" description="GLAA-B beta-barrel" evidence="6">
    <location>
        <begin position="336"/>
        <end position="403"/>
    </location>
</feature>
<evidence type="ECO:0000256" key="3">
    <source>
        <dbReference type="ARBA" id="ARBA00022737"/>
    </source>
</evidence>
<keyword evidence="4" id="KW-0378">Hydrolase</keyword>
<dbReference type="AlphaFoldDB" id="A0A4Y8LZR9"/>
<dbReference type="InterPro" id="IPR012334">
    <property type="entry name" value="Pectin_lyas_fold"/>
</dbReference>
<evidence type="ECO:0000256" key="2">
    <source>
        <dbReference type="ARBA" id="ARBA00001271"/>
    </source>
</evidence>
<evidence type="ECO:0000256" key="5">
    <source>
        <dbReference type="ARBA" id="ARBA00023295"/>
    </source>
</evidence>
<dbReference type="InterPro" id="IPR011050">
    <property type="entry name" value="Pectin_lyase_fold/virulence"/>
</dbReference>
<evidence type="ECO:0000259" key="6">
    <source>
        <dbReference type="Pfam" id="PF23764"/>
    </source>
</evidence>
<comment type="catalytic activity">
    <reaction evidence="2">
        <text>Hydrolysis of terminal, non-reducing branched (1-&gt;3)-alpha-D-galactosidic residues, producing free D-galactose.</text>
        <dbReference type="EC" id="3.2.1.n1"/>
    </reaction>
</comment>
<name>A0A4Y8LZR9_9BACL</name>
<dbReference type="InterPro" id="IPR056441">
    <property type="entry name" value="Beta-barrel_GLAA-B_II"/>
</dbReference>
<dbReference type="Gene3D" id="2.160.20.10">
    <property type="entry name" value="Single-stranded right-handed beta-helix, Pectin lyase-like"/>
    <property type="match status" value="2"/>
</dbReference>
<evidence type="ECO:0000256" key="4">
    <source>
        <dbReference type="ARBA" id="ARBA00022801"/>
    </source>
</evidence>
<dbReference type="Pfam" id="PF23764">
    <property type="entry name" value="Beta-barrel_GLAA-B_II"/>
    <property type="match status" value="1"/>
</dbReference>
<dbReference type="Proteomes" id="UP000297900">
    <property type="component" value="Unassembled WGS sequence"/>
</dbReference>
<organism evidence="7 8">
    <name type="scientific">Cohnella luojiensis</name>
    <dbReference type="NCBI Taxonomy" id="652876"/>
    <lineage>
        <taxon>Bacteria</taxon>
        <taxon>Bacillati</taxon>
        <taxon>Bacillota</taxon>
        <taxon>Bacilli</taxon>
        <taxon>Bacillales</taxon>
        <taxon>Paenibacillaceae</taxon>
        <taxon>Cohnella</taxon>
    </lineage>
</organism>
<protein>
    <submittedName>
        <fullName evidence="7">Right-handed parallel beta-helix repeat-containing protein</fullName>
    </submittedName>
</protein>
<evidence type="ECO:0000313" key="7">
    <source>
        <dbReference type="EMBL" id="TFE25557.1"/>
    </source>
</evidence>
<keyword evidence="5" id="KW-0326">Glycosidase</keyword>
<accession>A0A4Y8LZR9</accession>
<evidence type="ECO:0000313" key="8">
    <source>
        <dbReference type="Proteomes" id="UP000297900"/>
    </source>
</evidence>
<dbReference type="OrthoDB" id="9807299at2"/>
<reference evidence="7 8" key="1">
    <citation type="submission" date="2019-03" db="EMBL/GenBank/DDBJ databases">
        <title>Cohnella endophytica sp. nov., a novel endophytic bacterium isolated from bark of Sonneratia apetala.</title>
        <authorList>
            <person name="Tuo L."/>
        </authorList>
    </citation>
    <scope>NUCLEOTIDE SEQUENCE [LARGE SCALE GENOMIC DNA]</scope>
    <source>
        <strain evidence="7 8">CCTCC AB 208254</strain>
    </source>
</reference>
<dbReference type="GO" id="GO:0004557">
    <property type="term" value="F:alpha-galactosidase activity"/>
    <property type="evidence" value="ECO:0007669"/>
    <property type="project" value="UniProtKB-EC"/>
</dbReference>
<dbReference type="SUPFAM" id="SSF51126">
    <property type="entry name" value="Pectin lyase-like"/>
    <property type="match status" value="1"/>
</dbReference>
<dbReference type="EMBL" id="SOMN01000018">
    <property type="protein sequence ID" value="TFE25557.1"/>
    <property type="molecule type" value="Genomic_DNA"/>
</dbReference>
<dbReference type="RefSeq" id="WP_135152675.1">
    <property type="nucleotide sequence ID" value="NZ_SOMN01000018.1"/>
</dbReference>
<comment type="caution">
    <text evidence="7">The sequence shown here is derived from an EMBL/GenBank/DDBJ whole genome shotgun (WGS) entry which is preliminary data.</text>
</comment>
<sequence length="570" mass="63579">MNATSETKGMEPVVLRLSDYGAEPDTGTDAAGAMRRAIEAASRIAGPVHLVCDKGRYDFYSQSAAKAPYYITNTTSETENADPTKTIGIYLKGMSDFTLDGGGALFVFHGKHTLFVIDECERIAVRDLHTDYAEPTVVEMTVELLGSGWLDVKVHPDSRYQLEDGKLHWTGEGWRFHGGPMQACDPVRNTTWRIDNLIERAIKVEELPFGRLRLFFDDLPDVAEGYVLQARDGIRDQVGAFVNRSRDVRMDQVGIHFMHGLGIVGQFSEDLAFNRLDLSPRPETGRTVAAFADFVHLSGCRGKVSITGGRFVGAHDDVINVHGTHLKIVGSPTPNQLVIRFMHPQTYGFEAFFPGDEIEMIRARSLTPYSRNRVTEAMLIGPREMLLTLEERNPDVIEEDDVIENVTWTPEVEITDNYFARIPTRGVLVTTRRRAVIARNVFERMQMSAILAANDAASWYESGRVEDLTVHGNRFIDCGSRELPVIAIVPENEEIDSEHPVHRNIRIENNSFTTSGALVLDAKSTRSLTFRGNEVFTSPGADGFANVREAIRLTACSEVDIEANRFIPVE</sequence>